<keyword evidence="1" id="KW-0472">Membrane</keyword>
<protein>
    <recommendedName>
        <fullName evidence="4">DUF5673 domain-containing protein</fullName>
    </recommendedName>
</protein>
<keyword evidence="1" id="KW-1133">Transmembrane helix</keyword>
<name>A0A1F8FBM4_9BACT</name>
<evidence type="ECO:0000313" key="2">
    <source>
        <dbReference type="EMBL" id="OGN09649.1"/>
    </source>
</evidence>
<evidence type="ECO:0000256" key="1">
    <source>
        <dbReference type="SAM" id="Phobius"/>
    </source>
</evidence>
<dbReference type="Proteomes" id="UP000177167">
    <property type="component" value="Unassembled WGS sequence"/>
</dbReference>
<keyword evidence="1" id="KW-0812">Transmembrane</keyword>
<sequence>MPKILNLRKKQDLSKRTTQSLFQPKKEVRVELTTPQKQAEEQVTEKPQISWEAPSFYYNPQKRYLSLVIVALLAGAVALLTFKYDTLTSIFLILTSLILVLYSKQKPTISKIVVNQSGIWVDDVIYYYRDLKSFWIEYNPGGPKELSLESAKWYMPYVKVLLNEQNPLEVRSLIVNFLPEKEHENSLVDHISRKLGL</sequence>
<feature type="transmembrane region" description="Helical" evidence="1">
    <location>
        <begin position="86"/>
        <end position="102"/>
    </location>
</feature>
<reference evidence="2 3" key="1">
    <citation type="journal article" date="2016" name="Nat. Commun.">
        <title>Thousands of microbial genomes shed light on interconnected biogeochemical processes in an aquifer system.</title>
        <authorList>
            <person name="Anantharaman K."/>
            <person name="Brown C.T."/>
            <person name="Hug L.A."/>
            <person name="Sharon I."/>
            <person name="Castelle C.J."/>
            <person name="Probst A.J."/>
            <person name="Thomas B.C."/>
            <person name="Singh A."/>
            <person name="Wilkins M.J."/>
            <person name="Karaoz U."/>
            <person name="Brodie E.L."/>
            <person name="Williams K.H."/>
            <person name="Hubbard S.S."/>
            <person name="Banfield J.F."/>
        </authorList>
    </citation>
    <scope>NUCLEOTIDE SEQUENCE [LARGE SCALE GENOMIC DNA]</scope>
</reference>
<comment type="caution">
    <text evidence="2">The sequence shown here is derived from an EMBL/GenBank/DDBJ whole genome shotgun (WGS) entry which is preliminary data.</text>
</comment>
<evidence type="ECO:0000313" key="3">
    <source>
        <dbReference type="Proteomes" id="UP000177167"/>
    </source>
</evidence>
<accession>A0A1F8FBM4</accession>
<evidence type="ECO:0008006" key="4">
    <source>
        <dbReference type="Google" id="ProtNLM"/>
    </source>
</evidence>
<proteinExistence type="predicted"/>
<gene>
    <name evidence="2" type="ORF">A3J46_01480</name>
</gene>
<feature type="transmembrane region" description="Helical" evidence="1">
    <location>
        <begin position="64"/>
        <end position="80"/>
    </location>
</feature>
<dbReference type="AlphaFoldDB" id="A0A1F8FBM4"/>
<organism evidence="2 3">
    <name type="scientific">Candidatus Yanofskybacteria bacterium RIFCSPHIGHO2_02_FULL_41_11</name>
    <dbReference type="NCBI Taxonomy" id="1802675"/>
    <lineage>
        <taxon>Bacteria</taxon>
        <taxon>Candidatus Yanofskyibacteriota</taxon>
    </lineage>
</organism>
<dbReference type="EMBL" id="MGJP01000030">
    <property type="protein sequence ID" value="OGN09649.1"/>
    <property type="molecule type" value="Genomic_DNA"/>
</dbReference>